<sequence length="831" mass="94795">MTAMTLTENILSTNKFGDTYLYAINRGTFDKISANVVFETTFSKSLLQEDTLNIIIGTDSGLLPKYITEQGIPSGSRYIFIETQDILDTLNQHHLLGDFPTEIACLTADEWLEKASDFKIDQYLYIGAVKSFNSICAQQFARNEYAELSWTIKETLHTLHWQHNAAIGNESFIIRQLENATDNLLPAGLLKNAFKNQTVIILAGGPSLSNILPWVKQNRSKLTVFSVSRISRQLVANGINPDFVFSVDPQAISTDYSKEMFQFGSDTIFIHAYHVHPRLLNQWPYTSLYLGERLPWKSIINPENLDSIGPTVTNTALNTAYFFGFERILLAGFDLCYTKEGITHAKGSNEQLAGPKYKLTSLQVETYNGEKRPTGQDFYTALEVLSQQAEIITADQRKIINLAPTAAKARTIEHIPPEKIELTEIEIAPIDIVAKHIPKVSDTDLKEDFEALTTELKKALHQISNIKKLANKAIEINNRMYNKEGLIENYRDKRNLDIIEKQLNRRYKVHGNLVKRFGLRNFLKITAPHKSDWNAEKAKDVGLVYYQSYLTGAKHLIELIEDTLQRTQTRQEEQKNNPNFTMLFTQWNKDQCFNRARIWLKNHPNTHLPEPIATEFESFSEKFDAFIKNDASKRYAQNRTVSRLPDVKARALLLLKHKKNEELHDLLNALTIDDKEPNKASYLKLISAFIAEIEENYDIALGFYDEILNYENSPLLEEALLRIALISINQQNNENAFLALECLSQLSPLYLPFYAESARILGQLMIAIDSYNAYIAQFPNDTSVKLKLANLYLENRIPDAAEMMIDHILEQKPDLPAALTLKKIIAEQKQS</sequence>
<accession>G4T220</accession>
<keyword evidence="3" id="KW-1185">Reference proteome</keyword>
<dbReference type="SUPFAM" id="SSF48452">
    <property type="entry name" value="TPR-like"/>
    <property type="match status" value="1"/>
</dbReference>
<dbReference type="Gene3D" id="1.25.40.10">
    <property type="entry name" value="Tetratricopeptide repeat domain"/>
    <property type="match status" value="1"/>
</dbReference>
<dbReference type="HOGENOM" id="CLU_340603_0_0_6"/>
<dbReference type="InterPro" id="IPR002826">
    <property type="entry name" value="MptE-like"/>
</dbReference>
<dbReference type="KEGG" id="mah:MEALZ_0751"/>
<feature type="domain" description="6-hydroxymethylpterin diphosphokinase MptE-like" evidence="1">
    <location>
        <begin position="175"/>
        <end position="339"/>
    </location>
</feature>
<protein>
    <recommendedName>
        <fullName evidence="1">6-hydroxymethylpterin diphosphokinase MptE-like domain-containing protein</fullName>
    </recommendedName>
</protein>
<evidence type="ECO:0000313" key="2">
    <source>
        <dbReference type="EMBL" id="CCE22446.1"/>
    </source>
</evidence>
<dbReference type="Pfam" id="PF01973">
    <property type="entry name" value="MptE-like"/>
    <property type="match status" value="1"/>
</dbReference>
<evidence type="ECO:0000259" key="1">
    <source>
        <dbReference type="Pfam" id="PF01973"/>
    </source>
</evidence>
<evidence type="ECO:0000313" key="3">
    <source>
        <dbReference type="Proteomes" id="UP000008315"/>
    </source>
</evidence>
<dbReference type="InterPro" id="IPR011990">
    <property type="entry name" value="TPR-like_helical_dom_sf"/>
</dbReference>
<name>G4T220_META2</name>
<reference evidence="3" key="1">
    <citation type="journal article" date="2012" name="J. Bacteriol.">
        <title>Genome sequence of the haloalkaliphilic methanotrophic bacterium Methylomicrobium alcaliphilum 20Z.</title>
        <authorList>
            <person name="Vuilleumier S."/>
            <person name="Khmelenina V.N."/>
            <person name="Bringel F."/>
            <person name="Reshetnikov A.S."/>
            <person name="Lajus A."/>
            <person name="Mangenot S."/>
            <person name="Rouy Z."/>
            <person name="Op den Camp H.J."/>
            <person name="Jetten M.S."/>
            <person name="Dispirito A.A."/>
            <person name="Dunfield P."/>
            <person name="Klotz M.G."/>
            <person name="Semrau J.D."/>
            <person name="Stein L.Y."/>
            <person name="Barbe V."/>
            <person name="Medigue C."/>
            <person name="Trotsenko Y.A."/>
            <person name="Kalyuzhnaya M.G."/>
        </authorList>
    </citation>
    <scope>NUCLEOTIDE SEQUENCE [LARGE SCALE GENOMIC DNA]</scope>
    <source>
        <strain evidence="3">DSM 19304 / NCIMB 14124 / VKM B-2133 / 20Z</strain>
    </source>
</reference>
<dbReference type="PANTHER" id="PTHR41786">
    <property type="entry name" value="MOTILITY ACCESSORY FACTOR MAF"/>
    <property type="match status" value="1"/>
</dbReference>
<organism evidence="2 3">
    <name type="scientific">Methylotuvimicrobium alcaliphilum (strain DSM 19304 / NCIMB 14124 / VKM B-2133 / 20Z)</name>
    <name type="common">Methylomicrobium alcaliphilum</name>
    <dbReference type="NCBI Taxonomy" id="1091494"/>
    <lineage>
        <taxon>Bacteria</taxon>
        <taxon>Pseudomonadati</taxon>
        <taxon>Pseudomonadota</taxon>
        <taxon>Gammaproteobacteria</taxon>
        <taxon>Methylococcales</taxon>
        <taxon>Methylococcaceae</taxon>
        <taxon>Methylotuvimicrobium</taxon>
    </lineage>
</organism>
<gene>
    <name evidence="2" type="ordered locus">MEALZ_0751</name>
</gene>
<proteinExistence type="predicted"/>
<dbReference type="EMBL" id="FO082060">
    <property type="protein sequence ID" value="CCE22446.1"/>
    <property type="molecule type" value="Genomic_DNA"/>
</dbReference>
<dbReference type="RefSeq" id="WP_014147250.1">
    <property type="nucleotide sequence ID" value="NC_016112.1"/>
</dbReference>
<dbReference type="AlphaFoldDB" id="G4T220"/>
<dbReference type="PANTHER" id="PTHR41786:SF1">
    <property type="entry name" value="6-HYDROXYMETHYLPTERIN DIPHOSPHOKINASE MPTE-LIKE DOMAIN-CONTAINING PROTEIN"/>
    <property type="match status" value="1"/>
</dbReference>
<dbReference type="PATRIC" id="fig|271065.3.peg.768"/>
<dbReference type="STRING" id="1091494.MEALZ_0751"/>
<dbReference type="Proteomes" id="UP000008315">
    <property type="component" value="Chromosome"/>
</dbReference>